<protein>
    <submittedName>
        <fullName evidence="1 3">Uncharacterized protein</fullName>
    </submittedName>
</protein>
<name>A0A0R3UKL8_MESCO</name>
<organism evidence="3">
    <name type="scientific">Mesocestoides corti</name>
    <name type="common">Flatworm</name>
    <dbReference type="NCBI Taxonomy" id="53468"/>
    <lineage>
        <taxon>Eukaryota</taxon>
        <taxon>Metazoa</taxon>
        <taxon>Spiralia</taxon>
        <taxon>Lophotrochozoa</taxon>
        <taxon>Platyhelminthes</taxon>
        <taxon>Cestoda</taxon>
        <taxon>Eucestoda</taxon>
        <taxon>Cyclophyllidea</taxon>
        <taxon>Mesocestoididae</taxon>
        <taxon>Mesocestoides</taxon>
    </lineage>
</organism>
<evidence type="ECO:0000313" key="2">
    <source>
        <dbReference type="Proteomes" id="UP000267029"/>
    </source>
</evidence>
<reference evidence="3" key="1">
    <citation type="submission" date="2017-02" db="UniProtKB">
        <authorList>
            <consortium name="WormBaseParasite"/>
        </authorList>
    </citation>
    <scope>IDENTIFICATION</scope>
</reference>
<evidence type="ECO:0000313" key="1">
    <source>
        <dbReference type="EMBL" id="VDD82146.1"/>
    </source>
</evidence>
<reference evidence="1 2" key="2">
    <citation type="submission" date="2018-10" db="EMBL/GenBank/DDBJ databases">
        <authorList>
            <consortium name="Pathogen Informatics"/>
        </authorList>
    </citation>
    <scope>NUCLEOTIDE SEQUENCE [LARGE SCALE GENOMIC DNA]</scope>
</reference>
<evidence type="ECO:0000313" key="3">
    <source>
        <dbReference type="WBParaSite" id="MCOS_0000814801-mRNA-1"/>
    </source>
</evidence>
<proteinExistence type="predicted"/>
<accession>A0A0R3UKL8</accession>
<sequence>MDDESFLQVYKSKVSRQLFALATILPDVGCGECRTGYFTNTGNQQQSQVGVNGRTRDIRTKYITKLHASRDSNPDVRSLCLRFEPMDLHVTNGSSDSRKDPKDPYNISAMMELVFPPAVLSVYELDEDFDVWSAKI</sequence>
<dbReference type="WBParaSite" id="MCOS_0000814801-mRNA-1">
    <property type="protein sequence ID" value="MCOS_0000814801-mRNA-1"/>
    <property type="gene ID" value="MCOS_0000814801"/>
</dbReference>
<keyword evidence="2" id="KW-1185">Reference proteome</keyword>
<gene>
    <name evidence="1" type="ORF">MCOS_LOCUS8149</name>
</gene>
<dbReference type="Proteomes" id="UP000267029">
    <property type="component" value="Unassembled WGS sequence"/>
</dbReference>
<dbReference type="EMBL" id="UXSR01005460">
    <property type="protein sequence ID" value="VDD82146.1"/>
    <property type="molecule type" value="Genomic_DNA"/>
</dbReference>
<dbReference type="AlphaFoldDB" id="A0A0R3UKL8"/>